<keyword evidence="3" id="KW-1185">Reference proteome</keyword>
<feature type="region of interest" description="Disordered" evidence="1">
    <location>
        <begin position="151"/>
        <end position="220"/>
    </location>
</feature>
<feature type="compositionally biased region" description="Low complexity" evidence="1">
    <location>
        <begin position="156"/>
        <end position="171"/>
    </location>
</feature>
<dbReference type="EMBL" id="JARJCN010000004">
    <property type="protein sequence ID" value="KAJ7101230.1"/>
    <property type="molecule type" value="Genomic_DNA"/>
</dbReference>
<reference evidence="2" key="1">
    <citation type="submission" date="2023-03" db="EMBL/GenBank/DDBJ databases">
        <title>Massive genome expansion in bonnet fungi (Mycena s.s.) driven by repeated elements and novel gene families across ecological guilds.</title>
        <authorList>
            <consortium name="Lawrence Berkeley National Laboratory"/>
            <person name="Harder C.B."/>
            <person name="Miyauchi S."/>
            <person name="Viragh M."/>
            <person name="Kuo A."/>
            <person name="Thoen E."/>
            <person name="Andreopoulos B."/>
            <person name="Lu D."/>
            <person name="Skrede I."/>
            <person name="Drula E."/>
            <person name="Henrissat B."/>
            <person name="Morin E."/>
            <person name="Kohler A."/>
            <person name="Barry K."/>
            <person name="LaButti K."/>
            <person name="Morin E."/>
            <person name="Salamov A."/>
            <person name="Lipzen A."/>
            <person name="Mereny Z."/>
            <person name="Hegedus B."/>
            <person name="Baldrian P."/>
            <person name="Stursova M."/>
            <person name="Weitz H."/>
            <person name="Taylor A."/>
            <person name="Grigoriev I.V."/>
            <person name="Nagy L.G."/>
            <person name="Martin F."/>
            <person name="Kauserud H."/>
        </authorList>
    </citation>
    <scope>NUCLEOTIDE SEQUENCE</scope>
    <source>
        <strain evidence="2">CBHHK173m</strain>
    </source>
</reference>
<evidence type="ECO:0000313" key="3">
    <source>
        <dbReference type="Proteomes" id="UP001222325"/>
    </source>
</evidence>
<protein>
    <submittedName>
        <fullName evidence="2">Uncharacterized protein</fullName>
    </submittedName>
</protein>
<name>A0AAD6XT08_9AGAR</name>
<sequence>MPAPPSGVLFRDIQGGQILGTRPLEHVLADFLTKLSTEEKARRLRKAVASHYRRAAKNEVKQQAKELRGSSKTAVHREIESEDEDEHHVNVSNANIDTAPSGVHRDGTPTFSLEALSPNGCAAFNPYNGIEDDEEVASQVLTSMLLARHQQLQDESTTTTSDTSKAPTSPRVSPPGSPLPPSSPPPASSPQEHRVRKTKGWASPGEWDDPGSPLPTSAYERMPWPRLFKRFWGARGDAELDAD</sequence>
<evidence type="ECO:0000313" key="2">
    <source>
        <dbReference type="EMBL" id="KAJ7101230.1"/>
    </source>
</evidence>
<gene>
    <name evidence="2" type="ORF">B0H15DRAFT_796073</name>
</gene>
<evidence type="ECO:0000256" key="1">
    <source>
        <dbReference type="SAM" id="MobiDB-lite"/>
    </source>
</evidence>
<dbReference type="AlphaFoldDB" id="A0AAD6XT08"/>
<comment type="caution">
    <text evidence="2">The sequence shown here is derived from an EMBL/GenBank/DDBJ whole genome shotgun (WGS) entry which is preliminary data.</text>
</comment>
<proteinExistence type="predicted"/>
<feature type="compositionally biased region" description="Pro residues" evidence="1">
    <location>
        <begin position="172"/>
        <end position="188"/>
    </location>
</feature>
<feature type="compositionally biased region" description="Basic and acidic residues" evidence="1">
    <location>
        <begin position="63"/>
        <end position="79"/>
    </location>
</feature>
<organism evidence="2 3">
    <name type="scientific">Mycena belliarum</name>
    <dbReference type="NCBI Taxonomy" id="1033014"/>
    <lineage>
        <taxon>Eukaryota</taxon>
        <taxon>Fungi</taxon>
        <taxon>Dikarya</taxon>
        <taxon>Basidiomycota</taxon>
        <taxon>Agaricomycotina</taxon>
        <taxon>Agaricomycetes</taxon>
        <taxon>Agaricomycetidae</taxon>
        <taxon>Agaricales</taxon>
        <taxon>Marasmiineae</taxon>
        <taxon>Mycenaceae</taxon>
        <taxon>Mycena</taxon>
    </lineage>
</organism>
<accession>A0AAD6XT08</accession>
<feature type="region of interest" description="Disordered" evidence="1">
    <location>
        <begin position="63"/>
        <end position="88"/>
    </location>
</feature>
<dbReference type="Proteomes" id="UP001222325">
    <property type="component" value="Unassembled WGS sequence"/>
</dbReference>